<feature type="compositionally biased region" description="Gly residues" evidence="1">
    <location>
        <begin position="82"/>
        <end position="107"/>
    </location>
</feature>
<dbReference type="OMA" id="RYEGCSA"/>
<dbReference type="InParanoid" id="A0A059C0Y1"/>
<organism evidence="2">
    <name type="scientific">Eucalyptus grandis</name>
    <name type="common">Flooded gum</name>
    <dbReference type="NCBI Taxonomy" id="71139"/>
    <lineage>
        <taxon>Eukaryota</taxon>
        <taxon>Viridiplantae</taxon>
        <taxon>Streptophyta</taxon>
        <taxon>Embryophyta</taxon>
        <taxon>Tracheophyta</taxon>
        <taxon>Spermatophyta</taxon>
        <taxon>Magnoliopsida</taxon>
        <taxon>eudicotyledons</taxon>
        <taxon>Gunneridae</taxon>
        <taxon>Pentapetalae</taxon>
        <taxon>rosids</taxon>
        <taxon>malvids</taxon>
        <taxon>Myrtales</taxon>
        <taxon>Myrtaceae</taxon>
        <taxon>Myrtoideae</taxon>
        <taxon>Eucalypteae</taxon>
        <taxon>Eucalyptus</taxon>
    </lineage>
</organism>
<feature type="compositionally biased region" description="Acidic residues" evidence="1">
    <location>
        <begin position="110"/>
        <end position="135"/>
    </location>
</feature>
<proteinExistence type="predicted"/>
<reference evidence="2" key="1">
    <citation type="submission" date="2013-07" db="EMBL/GenBank/DDBJ databases">
        <title>The genome of Eucalyptus grandis.</title>
        <authorList>
            <person name="Schmutz J."/>
            <person name="Hayes R."/>
            <person name="Myburg A."/>
            <person name="Tuskan G."/>
            <person name="Grattapaglia D."/>
            <person name="Rokhsar D.S."/>
        </authorList>
    </citation>
    <scope>NUCLEOTIDE SEQUENCE</scope>
    <source>
        <tissue evidence="2">Leaf extractions</tissue>
    </source>
</reference>
<evidence type="ECO:0000313" key="2">
    <source>
        <dbReference type="EMBL" id="KCW71575.1"/>
    </source>
</evidence>
<accession>A0A059C0Y1</accession>
<feature type="region of interest" description="Disordered" evidence="1">
    <location>
        <begin position="69"/>
        <end position="136"/>
    </location>
</feature>
<dbReference type="STRING" id="71139.A0A059C0Y1"/>
<name>A0A059C0Y1_EUCGR</name>
<dbReference type="AlphaFoldDB" id="A0A059C0Y1"/>
<gene>
    <name evidence="2" type="ORF">EUGRSUZ_E00110</name>
</gene>
<dbReference type="EMBL" id="KK198757">
    <property type="protein sequence ID" value="KCW71575.1"/>
    <property type="molecule type" value="Genomic_DNA"/>
</dbReference>
<feature type="non-terminal residue" evidence="2">
    <location>
        <position position="178"/>
    </location>
</feature>
<dbReference type="Gramene" id="KCW71575">
    <property type="protein sequence ID" value="KCW71575"/>
    <property type="gene ID" value="EUGRSUZ_E00110"/>
</dbReference>
<sequence>MELLPHAVGHELGPAQRAGVLIAVHPPVQALPVEDVPAVAEPPDLLLRPPLELVQAHGAALGRVDQALEPDDGQHLPDQEGGDGGAPGGGGGSGRRPGLGGEGGGVGVEEVGEAEEVEEGEDEVPEEAEEAEGVDEELRQADLRVAQRESHFFSLRFSRSEGKKWKMGFREKKNSFRG</sequence>
<protein>
    <submittedName>
        <fullName evidence="2">Uncharacterized protein</fullName>
    </submittedName>
</protein>
<evidence type="ECO:0000256" key="1">
    <source>
        <dbReference type="SAM" id="MobiDB-lite"/>
    </source>
</evidence>